<feature type="domain" description="Zn(2)-C6 fungal-type" evidence="7">
    <location>
        <begin position="25"/>
        <end position="55"/>
    </location>
</feature>
<keyword evidence="3" id="KW-0238">DNA-binding</keyword>
<dbReference type="Pfam" id="PF04082">
    <property type="entry name" value="Fungal_trans"/>
    <property type="match status" value="1"/>
</dbReference>
<dbReference type="InterPro" id="IPR007219">
    <property type="entry name" value="XnlR_reg_dom"/>
</dbReference>
<evidence type="ECO:0000313" key="9">
    <source>
        <dbReference type="Proteomes" id="UP000054342"/>
    </source>
</evidence>
<feature type="region of interest" description="Disordered" evidence="6">
    <location>
        <begin position="136"/>
        <end position="166"/>
    </location>
</feature>
<keyword evidence="4" id="KW-0804">Transcription</keyword>
<dbReference type="AlphaFoldDB" id="A0A0D2BDB4"/>
<dbReference type="SUPFAM" id="SSF57701">
    <property type="entry name" value="Zn2/Cys6 DNA-binding domain"/>
    <property type="match status" value="1"/>
</dbReference>
<dbReference type="InterPro" id="IPR036864">
    <property type="entry name" value="Zn2-C6_fun-type_DNA-bd_sf"/>
</dbReference>
<evidence type="ECO:0000259" key="7">
    <source>
        <dbReference type="PROSITE" id="PS50048"/>
    </source>
</evidence>
<dbReference type="Gene3D" id="4.10.240.10">
    <property type="entry name" value="Zn(2)-C6 fungal-type DNA-binding domain"/>
    <property type="match status" value="1"/>
</dbReference>
<dbReference type="SMART" id="SM00066">
    <property type="entry name" value="GAL4"/>
    <property type="match status" value="1"/>
</dbReference>
<dbReference type="InterPro" id="IPR001138">
    <property type="entry name" value="Zn2Cys6_DnaBD"/>
</dbReference>
<dbReference type="EMBL" id="KN847323">
    <property type="protein sequence ID" value="KIW50171.1"/>
    <property type="molecule type" value="Genomic_DNA"/>
</dbReference>
<dbReference type="RefSeq" id="XP_013310755.1">
    <property type="nucleotide sequence ID" value="XM_013455301.1"/>
</dbReference>
<organism evidence="8 9">
    <name type="scientific">Exophiala xenobiotica</name>
    <dbReference type="NCBI Taxonomy" id="348802"/>
    <lineage>
        <taxon>Eukaryota</taxon>
        <taxon>Fungi</taxon>
        <taxon>Dikarya</taxon>
        <taxon>Ascomycota</taxon>
        <taxon>Pezizomycotina</taxon>
        <taxon>Eurotiomycetes</taxon>
        <taxon>Chaetothyriomycetidae</taxon>
        <taxon>Chaetothyriales</taxon>
        <taxon>Herpotrichiellaceae</taxon>
        <taxon>Exophiala</taxon>
    </lineage>
</organism>
<dbReference type="PROSITE" id="PS50048">
    <property type="entry name" value="ZN2_CY6_FUNGAL_2"/>
    <property type="match status" value="1"/>
</dbReference>
<dbReference type="OrthoDB" id="2399539at2759"/>
<evidence type="ECO:0000256" key="6">
    <source>
        <dbReference type="SAM" id="MobiDB-lite"/>
    </source>
</evidence>
<keyword evidence="1" id="KW-0479">Metal-binding</keyword>
<dbReference type="GO" id="GO:0008270">
    <property type="term" value="F:zinc ion binding"/>
    <property type="evidence" value="ECO:0007669"/>
    <property type="project" value="InterPro"/>
</dbReference>
<feature type="compositionally biased region" description="Polar residues" evidence="6">
    <location>
        <begin position="1"/>
        <end position="15"/>
    </location>
</feature>
<evidence type="ECO:0000256" key="5">
    <source>
        <dbReference type="ARBA" id="ARBA00023242"/>
    </source>
</evidence>
<dbReference type="GO" id="GO:0000981">
    <property type="term" value="F:DNA-binding transcription factor activity, RNA polymerase II-specific"/>
    <property type="evidence" value="ECO:0007669"/>
    <property type="project" value="InterPro"/>
</dbReference>
<protein>
    <recommendedName>
        <fullName evidence="7">Zn(2)-C6 fungal-type domain-containing protein</fullName>
    </recommendedName>
</protein>
<dbReference type="HOGENOM" id="CLU_015502_2_0_1"/>
<dbReference type="GO" id="GO:0003677">
    <property type="term" value="F:DNA binding"/>
    <property type="evidence" value="ECO:0007669"/>
    <property type="project" value="UniProtKB-KW"/>
</dbReference>
<dbReference type="STRING" id="348802.A0A0D2BDB4"/>
<feature type="region of interest" description="Disordered" evidence="6">
    <location>
        <begin position="1"/>
        <end position="22"/>
    </location>
</feature>
<evidence type="ECO:0000313" key="8">
    <source>
        <dbReference type="EMBL" id="KIW50171.1"/>
    </source>
</evidence>
<evidence type="ECO:0000256" key="4">
    <source>
        <dbReference type="ARBA" id="ARBA00023163"/>
    </source>
</evidence>
<gene>
    <name evidence="8" type="ORF">PV05_11786</name>
</gene>
<proteinExistence type="predicted"/>
<reference evidence="8 9" key="1">
    <citation type="submission" date="2015-01" db="EMBL/GenBank/DDBJ databases">
        <title>The Genome Sequence of Exophiala xenobiotica CBS118157.</title>
        <authorList>
            <consortium name="The Broad Institute Genomics Platform"/>
            <person name="Cuomo C."/>
            <person name="de Hoog S."/>
            <person name="Gorbushina A."/>
            <person name="Stielow B."/>
            <person name="Teixiera M."/>
            <person name="Abouelleil A."/>
            <person name="Chapman S.B."/>
            <person name="Priest M."/>
            <person name="Young S.K."/>
            <person name="Wortman J."/>
            <person name="Nusbaum C."/>
            <person name="Birren B."/>
        </authorList>
    </citation>
    <scope>NUCLEOTIDE SEQUENCE [LARGE SCALE GENOMIC DNA]</scope>
    <source>
        <strain evidence="8 9">CBS 118157</strain>
    </source>
</reference>
<accession>A0A0D2BDB4</accession>
<dbReference type="GO" id="GO:0006351">
    <property type="term" value="P:DNA-templated transcription"/>
    <property type="evidence" value="ECO:0007669"/>
    <property type="project" value="InterPro"/>
</dbReference>
<evidence type="ECO:0000256" key="2">
    <source>
        <dbReference type="ARBA" id="ARBA00023015"/>
    </source>
</evidence>
<name>A0A0D2BDB4_9EURO</name>
<keyword evidence="2" id="KW-0805">Transcription regulation</keyword>
<dbReference type="PROSITE" id="PS00463">
    <property type="entry name" value="ZN2_CY6_FUNGAL_1"/>
    <property type="match status" value="1"/>
</dbReference>
<evidence type="ECO:0000256" key="1">
    <source>
        <dbReference type="ARBA" id="ARBA00022723"/>
    </source>
</evidence>
<dbReference type="GeneID" id="25333694"/>
<dbReference type="PANTHER" id="PTHR47431">
    <property type="entry name" value="ZN(II)2CYS6 TRANSCRIPTION FACTOR (EUROFUNG)-RELATED"/>
    <property type="match status" value="1"/>
</dbReference>
<keyword evidence="5" id="KW-0539">Nucleus</keyword>
<dbReference type="Pfam" id="PF00172">
    <property type="entry name" value="Zn_clus"/>
    <property type="match status" value="1"/>
</dbReference>
<dbReference type="Proteomes" id="UP000054342">
    <property type="component" value="Unassembled WGS sequence"/>
</dbReference>
<dbReference type="CDD" id="cd00067">
    <property type="entry name" value="GAL4"/>
    <property type="match status" value="1"/>
</dbReference>
<keyword evidence="9" id="KW-1185">Reference proteome</keyword>
<evidence type="ECO:0000256" key="3">
    <source>
        <dbReference type="ARBA" id="ARBA00023125"/>
    </source>
</evidence>
<feature type="compositionally biased region" description="Polar residues" evidence="6">
    <location>
        <begin position="144"/>
        <end position="162"/>
    </location>
</feature>
<dbReference type="PANTHER" id="PTHR47431:SF1">
    <property type="entry name" value="ZN(II)2CYS6 TRANSCRIPTION FACTOR (EUROFUNG)"/>
    <property type="match status" value="1"/>
</dbReference>
<sequence length="658" mass="72466">MSTADNSTTSANASKGRSKPPSLLACIPCRRSHLKCSGEKPLCKRCAERNSDCFWVESRRGYREFRKPQSSIDDKGSERPTRNDAIFHESQAPHLQPSFQGVDEADPSEIRSLTYDELFPLGIDPTFTTMPLELQTIYHGPSSPGGQSDSTMSIPREPSSTGPRRGGDDLIDLFYKHFHPAHPFIIPRKTYIDSPLTLPKPLRAVIHYLASHYVPGTNQNALETAAKGIFSDDVPDDGYRVQGLLLYAMTCFSRFTQEEGAKALEQAIDIALRIGMNRQSFAIQHGRNDPTIQESWRRTWWSLFIVEATVVVIGGQSQPFRLYTTFTDVPLPGDDEDYNDARSSPLPRSLADLRNRTFSEDTYAYSSFAYAIEAAYILGSVLALGPDTFAVTDPQVEAIDASITNYFLSLPPAKREVIGQCGLVDENLLVAHLLINWAAISLHRPRSSLTFIRNHYRTTCTRAEAAGLPALAYSSHTAKALRAANNIVNLATVQHSMIDAPPVLMCGITTAATVHLPAYSMIDRPDQAIAIKERLQVAVSALAAFAEIWPRANIAKGQVAKFAREVLTKPNVCVDSTGPGMIPRIAPEPMPQLQYDMPPFNNELWMENLIETQPNVGDGPGCAVFDNFTMPQLQDTVTANMSALESTTTTMPALQSAS</sequence>
<dbReference type="CDD" id="cd12148">
    <property type="entry name" value="fungal_TF_MHR"/>
    <property type="match status" value="1"/>
</dbReference>